<keyword evidence="1" id="KW-1133">Transmembrane helix</keyword>
<feature type="transmembrane region" description="Helical" evidence="1">
    <location>
        <begin position="6"/>
        <end position="28"/>
    </location>
</feature>
<name>A0A8S5PRN1_9CAUD</name>
<evidence type="ECO:0000256" key="1">
    <source>
        <dbReference type="SAM" id="Phobius"/>
    </source>
</evidence>
<protein>
    <submittedName>
        <fullName evidence="2">Uncharacterized protein</fullName>
    </submittedName>
</protein>
<keyword evidence="1" id="KW-0812">Transmembrane</keyword>
<sequence>MCSLSSLIGVINLTLSCICSISLFIKIFL</sequence>
<organism evidence="2">
    <name type="scientific">Myoviridae sp. ctjhW4</name>
    <dbReference type="NCBI Taxonomy" id="2825162"/>
    <lineage>
        <taxon>Viruses</taxon>
        <taxon>Duplodnaviria</taxon>
        <taxon>Heunggongvirae</taxon>
        <taxon>Uroviricota</taxon>
        <taxon>Caudoviricetes</taxon>
    </lineage>
</organism>
<reference evidence="2" key="1">
    <citation type="journal article" date="2021" name="Proc. Natl. Acad. Sci. U.S.A.">
        <title>A Catalog of Tens of Thousands of Viruses from Human Metagenomes Reveals Hidden Associations with Chronic Diseases.</title>
        <authorList>
            <person name="Tisza M.J."/>
            <person name="Buck C.B."/>
        </authorList>
    </citation>
    <scope>NUCLEOTIDE SEQUENCE</scope>
    <source>
        <strain evidence="2">CtjhW4</strain>
    </source>
</reference>
<dbReference type="EMBL" id="BK015491">
    <property type="protein sequence ID" value="DAE09726.1"/>
    <property type="molecule type" value="Genomic_DNA"/>
</dbReference>
<accession>A0A8S5PRN1</accession>
<keyword evidence="1" id="KW-0472">Membrane</keyword>
<proteinExistence type="predicted"/>
<evidence type="ECO:0000313" key="2">
    <source>
        <dbReference type="EMBL" id="DAE09726.1"/>
    </source>
</evidence>